<dbReference type="PANTHER" id="PTHR19957">
    <property type="entry name" value="SYNTAXIN"/>
    <property type="match status" value="1"/>
</dbReference>
<evidence type="ECO:0000313" key="5">
    <source>
        <dbReference type="Proteomes" id="UP001642483"/>
    </source>
</evidence>
<dbReference type="Gene3D" id="1.20.5.110">
    <property type="match status" value="1"/>
</dbReference>
<sequence>MNITKGWKFPPMRQTISNVFWRKPVHQDVALTELSIKPGQKVHFEKVEYMVDAFVEDIVPQCIEEVYKLHEEIRTLKEANSCKKQITERCDHAIKVVHGLQQKVVEMDNLRDHIYDEDLDDFDLRIQPTKTKINNAIIHFLGTTPSRLLLPETPESPRSLKARDLLSFLSDEEHASNSNQNGNCSDQCTSEEKFQEITLKELNQVDFDKYEEAETSLDKLNRDLVDLHALINNLHKVVQEQGEVVDGIAENIESAEENIAEGTKSLKKSAIIKAAMFPVVGAVVGGVVGGPLGFAVGLKLGSVTSCIGVAGVTGTVLGYQGGKVLKKQQNKTEESKKQDGAIQNES</sequence>
<feature type="domain" description="T-SNARE coiled-coil homology" evidence="3">
    <location>
        <begin position="207"/>
        <end position="269"/>
    </location>
</feature>
<protein>
    <recommendedName>
        <fullName evidence="3">t-SNARE coiled-coil homology domain-containing protein</fullName>
    </recommendedName>
</protein>
<keyword evidence="5" id="KW-1185">Reference proteome</keyword>
<feature type="transmembrane region" description="Helical" evidence="2">
    <location>
        <begin position="300"/>
        <end position="319"/>
    </location>
</feature>
<comment type="caution">
    <text evidence="4">The sequence shown here is derived from an EMBL/GenBank/DDBJ whole genome shotgun (WGS) entry which is preliminary data.</text>
</comment>
<dbReference type="EMBL" id="CAWYQH010000013">
    <property type="protein sequence ID" value="CAK8674797.1"/>
    <property type="molecule type" value="Genomic_DNA"/>
</dbReference>
<dbReference type="InterPro" id="IPR045242">
    <property type="entry name" value="Syntaxin"/>
</dbReference>
<evidence type="ECO:0000259" key="3">
    <source>
        <dbReference type="PROSITE" id="PS50192"/>
    </source>
</evidence>
<evidence type="ECO:0000313" key="4">
    <source>
        <dbReference type="EMBL" id="CAK8674797.1"/>
    </source>
</evidence>
<feature type="transmembrane region" description="Helical" evidence="2">
    <location>
        <begin position="274"/>
        <end position="294"/>
    </location>
</feature>
<comment type="similarity">
    <text evidence="1">Belongs to the syntaxin family.</text>
</comment>
<gene>
    <name evidence="4" type="ORF">CVLEPA_LOCUS4460</name>
</gene>
<organism evidence="4 5">
    <name type="scientific">Clavelina lepadiformis</name>
    <name type="common">Light-bulb sea squirt</name>
    <name type="synonym">Ascidia lepadiformis</name>
    <dbReference type="NCBI Taxonomy" id="159417"/>
    <lineage>
        <taxon>Eukaryota</taxon>
        <taxon>Metazoa</taxon>
        <taxon>Chordata</taxon>
        <taxon>Tunicata</taxon>
        <taxon>Ascidiacea</taxon>
        <taxon>Aplousobranchia</taxon>
        <taxon>Clavelinidae</taxon>
        <taxon>Clavelina</taxon>
    </lineage>
</organism>
<dbReference type="PANTHER" id="PTHR19957:SF139">
    <property type="entry name" value="SYNTAXIN-17"/>
    <property type="match status" value="1"/>
</dbReference>
<keyword evidence="2" id="KW-1133">Transmembrane helix</keyword>
<evidence type="ECO:0000256" key="2">
    <source>
        <dbReference type="SAM" id="Phobius"/>
    </source>
</evidence>
<proteinExistence type="inferred from homology"/>
<dbReference type="SMART" id="SM00397">
    <property type="entry name" value="t_SNARE"/>
    <property type="match status" value="1"/>
</dbReference>
<evidence type="ECO:0000256" key="1">
    <source>
        <dbReference type="ARBA" id="ARBA00009063"/>
    </source>
</evidence>
<dbReference type="PROSITE" id="PS50192">
    <property type="entry name" value="T_SNARE"/>
    <property type="match status" value="1"/>
</dbReference>
<dbReference type="SUPFAM" id="SSF47661">
    <property type="entry name" value="t-snare proteins"/>
    <property type="match status" value="1"/>
</dbReference>
<dbReference type="InterPro" id="IPR000727">
    <property type="entry name" value="T_SNARE_dom"/>
</dbReference>
<accession>A0ABP0F9C7</accession>
<dbReference type="InterPro" id="IPR010989">
    <property type="entry name" value="SNARE"/>
</dbReference>
<dbReference type="InterPro" id="IPR059001">
    <property type="entry name" value="STX17_N"/>
</dbReference>
<keyword evidence="2" id="KW-0812">Transmembrane</keyword>
<name>A0ABP0F9C7_CLALP</name>
<reference evidence="4 5" key="1">
    <citation type="submission" date="2024-02" db="EMBL/GenBank/DDBJ databases">
        <authorList>
            <person name="Daric V."/>
            <person name="Darras S."/>
        </authorList>
    </citation>
    <scope>NUCLEOTIDE SEQUENCE [LARGE SCALE GENOMIC DNA]</scope>
</reference>
<dbReference type="Pfam" id="PF26585">
    <property type="entry name" value="STX17_N"/>
    <property type="match status" value="1"/>
</dbReference>
<keyword evidence="2" id="KW-0472">Membrane</keyword>
<dbReference type="Proteomes" id="UP001642483">
    <property type="component" value="Unassembled WGS sequence"/>
</dbReference>